<dbReference type="GO" id="GO:0070736">
    <property type="term" value="F:protein-glycine ligase activity, initiating"/>
    <property type="evidence" value="ECO:0007669"/>
    <property type="project" value="TreeGrafter"/>
</dbReference>
<dbReference type="GO" id="GO:0015630">
    <property type="term" value="C:microtubule cytoskeleton"/>
    <property type="evidence" value="ECO:0007669"/>
    <property type="project" value="TreeGrafter"/>
</dbReference>
<dbReference type="AlphaFoldDB" id="A0A813G0V3"/>
<dbReference type="Gene3D" id="3.30.470.20">
    <property type="entry name" value="ATP-grasp fold, B domain"/>
    <property type="match status" value="1"/>
</dbReference>
<keyword evidence="8" id="KW-1185">Reference proteome</keyword>
<name>A0A813G0V3_POLGL</name>
<comment type="subcellular location">
    <subcellularLocation>
        <location evidence="1">Cytoplasm</location>
    </subcellularLocation>
</comment>
<sequence>MGSAEVQGMLQGSGSVGGLKAHQGSHTQITNKQQTPPTAAYNLTSPTAMAQQTISKNTTGCSASDPLPPLNSGTVRGDRSAQQTQSREVLPTRSNSKSNLSRPRSPAAHSARRDNLDSLRGSGRIEANEGEREGAGSNGTPHSDSGTPPSSSQLFRRTLLQPLPSRSLLAPVTPWGQAYASFKRSVGLSPDAKLFVFSGNPNLANLQAIRDALEERGFIENVWEPTSLFFDFKWGSRQSVDYKALAPDQFVNHFQRDYQLTTKSGLALHIPEVSRHVNIDHDEFSPPAYHLHNADTVDSFEQEFKLSKAFGVLKTWLNHHESGARAQTFQEGVVRTALEVLKRRIKDVDEMLDGEDNAGEQLGFSVRPSEWDVLQEANLENPTAANAALDRQEQGRIARERIDRQSRYLVERRKGELQVQAERVKAEQAAAVESRSFLLRTRNPHRCKSTPALATGSLPRGRVSCEVLEAKADKFLDSEALDTEIEDWKKDRVADQLSGQALMVAVQDAIDAAKSVVPRSIHSSCRNVWIMKPAGKLRGQGIFLEDDLESILKHANRTKDDLVCSYVCQKYVESPLLVGGSRKHDIRQWVLVTSLNPLTIYFFTECYVRLTANEYTMDDISDVFTHLNNNAIISKHENYNPDDEYWRCQWDEDQYRSLLKTMFGRDVFVEKLLPAMKRIVIASMSCVQDALEEQCTLGSSFQLLGYDFLVDSDLGVWLLEVNSNPLMHASCPVTERLCDVALRDLVNVVLDGETARGRENHLPGSLRFELLHRGPVISKVKLDVSRELIVEGKQLHRPAPEFRSPEQEALSEEAKAEKLRNRQERREQELRELAERQRAKQQKEQDKKDRQLRLKRALFRKVLAKRAPFPGEEGDCHLSEAGADAADIASACQLSVIEDFALCKERGDIAGGTSPLYTHQ</sequence>
<dbReference type="InterPro" id="IPR004344">
    <property type="entry name" value="TTL/TTLL_fam"/>
</dbReference>
<evidence type="ECO:0000256" key="3">
    <source>
        <dbReference type="ARBA" id="ARBA00022598"/>
    </source>
</evidence>
<dbReference type="PANTHER" id="PTHR45870:SF2">
    <property type="entry name" value="TUBULIN MONOGLYCYLASE TTLL3"/>
    <property type="match status" value="1"/>
</dbReference>
<evidence type="ECO:0000256" key="5">
    <source>
        <dbReference type="ARBA" id="ARBA00022840"/>
    </source>
</evidence>
<organism evidence="7 8">
    <name type="scientific">Polarella glacialis</name>
    <name type="common">Dinoflagellate</name>
    <dbReference type="NCBI Taxonomy" id="89957"/>
    <lineage>
        <taxon>Eukaryota</taxon>
        <taxon>Sar</taxon>
        <taxon>Alveolata</taxon>
        <taxon>Dinophyceae</taxon>
        <taxon>Suessiales</taxon>
        <taxon>Suessiaceae</taxon>
        <taxon>Polarella</taxon>
    </lineage>
</organism>
<feature type="region of interest" description="Disordered" evidence="6">
    <location>
        <begin position="798"/>
        <end position="829"/>
    </location>
</feature>
<keyword evidence="2" id="KW-0963">Cytoplasm</keyword>
<dbReference type="InterPro" id="IPR051437">
    <property type="entry name" value="TTLL_monoglycylase"/>
</dbReference>
<reference evidence="7" key="1">
    <citation type="submission" date="2021-02" db="EMBL/GenBank/DDBJ databases">
        <authorList>
            <person name="Dougan E. K."/>
            <person name="Rhodes N."/>
            <person name="Thang M."/>
            <person name="Chan C."/>
        </authorList>
    </citation>
    <scope>NUCLEOTIDE SEQUENCE</scope>
</reference>
<keyword evidence="4" id="KW-0547">Nucleotide-binding</keyword>
<comment type="caution">
    <text evidence="7">The sequence shown here is derived from an EMBL/GenBank/DDBJ whole genome shotgun (WGS) entry which is preliminary data.</text>
</comment>
<protein>
    <recommendedName>
        <fullName evidence="9">Tubulin--tyrosine ligase-like protein 9</fullName>
    </recommendedName>
</protein>
<dbReference type="OrthoDB" id="10255472at2759"/>
<dbReference type="EMBL" id="CAJNNV010026638">
    <property type="protein sequence ID" value="CAE8618698.1"/>
    <property type="molecule type" value="Genomic_DNA"/>
</dbReference>
<evidence type="ECO:0008006" key="9">
    <source>
        <dbReference type="Google" id="ProtNLM"/>
    </source>
</evidence>
<accession>A0A813G0V3</accession>
<dbReference type="GO" id="GO:0005737">
    <property type="term" value="C:cytoplasm"/>
    <property type="evidence" value="ECO:0007669"/>
    <property type="project" value="UniProtKB-SubCell"/>
</dbReference>
<keyword evidence="5" id="KW-0067">ATP-binding</keyword>
<feature type="region of interest" description="Disordered" evidence="6">
    <location>
        <begin position="1"/>
        <end position="41"/>
    </location>
</feature>
<dbReference type="SUPFAM" id="SSF56059">
    <property type="entry name" value="Glutathione synthetase ATP-binding domain-like"/>
    <property type="match status" value="1"/>
</dbReference>
<evidence type="ECO:0000313" key="8">
    <source>
        <dbReference type="Proteomes" id="UP000654075"/>
    </source>
</evidence>
<gene>
    <name evidence="7" type="ORF">PGLA1383_LOCUS36300</name>
</gene>
<keyword evidence="3" id="KW-0436">Ligase</keyword>
<dbReference type="PANTHER" id="PTHR45870">
    <property type="entry name" value="TUBULIN MONOGLYCYLASE TTLL3"/>
    <property type="match status" value="1"/>
</dbReference>
<dbReference type="PROSITE" id="PS51221">
    <property type="entry name" value="TTL"/>
    <property type="match status" value="1"/>
</dbReference>
<evidence type="ECO:0000256" key="4">
    <source>
        <dbReference type="ARBA" id="ARBA00022741"/>
    </source>
</evidence>
<feature type="compositionally biased region" description="Polar residues" evidence="6">
    <location>
        <begin position="24"/>
        <end position="41"/>
    </location>
</feature>
<feature type="compositionally biased region" description="Polar residues" evidence="6">
    <location>
        <begin position="138"/>
        <end position="153"/>
    </location>
</feature>
<dbReference type="GO" id="GO:0005524">
    <property type="term" value="F:ATP binding"/>
    <property type="evidence" value="ECO:0007669"/>
    <property type="project" value="UniProtKB-KW"/>
</dbReference>
<evidence type="ECO:0000256" key="2">
    <source>
        <dbReference type="ARBA" id="ARBA00022490"/>
    </source>
</evidence>
<dbReference type="Pfam" id="PF03133">
    <property type="entry name" value="TTL"/>
    <property type="match status" value="1"/>
</dbReference>
<proteinExistence type="predicted"/>
<feature type="region of interest" description="Disordered" evidence="6">
    <location>
        <begin position="55"/>
        <end position="153"/>
    </location>
</feature>
<dbReference type="Proteomes" id="UP000654075">
    <property type="component" value="Unassembled WGS sequence"/>
</dbReference>
<evidence type="ECO:0000256" key="1">
    <source>
        <dbReference type="ARBA" id="ARBA00004496"/>
    </source>
</evidence>
<feature type="compositionally biased region" description="Polar residues" evidence="6">
    <location>
        <begin position="80"/>
        <end position="100"/>
    </location>
</feature>
<evidence type="ECO:0000313" key="7">
    <source>
        <dbReference type="EMBL" id="CAE8618698.1"/>
    </source>
</evidence>
<evidence type="ECO:0000256" key="6">
    <source>
        <dbReference type="SAM" id="MobiDB-lite"/>
    </source>
</evidence>